<reference evidence="3 4" key="1">
    <citation type="submission" date="2014-10" db="EMBL/GenBank/DDBJ databases">
        <title>Whole Genome sequence of Corynebacterium auriscanis strain CIP 106629.</title>
        <authorList>
            <person name="Hassan S.S."/>
            <person name="Jamal S.B."/>
            <person name="Tiwari S."/>
            <person name="Oliveira L.D.C."/>
            <person name="Souza F."/>
            <person name="Mariano D.C."/>
            <person name="Almeida S."/>
            <person name="Dorella F."/>
            <person name="Pereira F."/>
            <person name="Carvalho A."/>
            <person name="Leal C.A."/>
            <person name="Soares S.D.C."/>
            <person name="Figueiredo H.C."/>
            <person name="Silva A."/>
            <person name="Azevedo V.A."/>
        </authorList>
    </citation>
    <scope>NUCLEOTIDE SEQUENCE [LARGE SCALE GENOMIC DNA]</scope>
    <source>
        <strain evidence="3 4">CIP 106629</strain>
    </source>
</reference>
<feature type="transmembrane region" description="Helical" evidence="2">
    <location>
        <begin position="252"/>
        <end position="270"/>
    </location>
</feature>
<evidence type="ECO:0000256" key="2">
    <source>
        <dbReference type="SAM" id="Phobius"/>
    </source>
</evidence>
<feature type="region of interest" description="Disordered" evidence="1">
    <location>
        <begin position="117"/>
        <end position="158"/>
    </location>
</feature>
<dbReference type="EMBL" id="JRVJ01000015">
    <property type="protein sequence ID" value="KGM18375.1"/>
    <property type="molecule type" value="Genomic_DNA"/>
</dbReference>
<protein>
    <recommendedName>
        <fullName evidence="5">ZIP family zinc transporter</fullName>
    </recommendedName>
</protein>
<feature type="transmembrane region" description="Helical" evidence="2">
    <location>
        <begin position="276"/>
        <end position="297"/>
    </location>
</feature>
<organism evidence="3 4">
    <name type="scientific">Corynebacterium auriscanis</name>
    <dbReference type="NCBI Taxonomy" id="99807"/>
    <lineage>
        <taxon>Bacteria</taxon>
        <taxon>Bacillati</taxon>
        <taxon>Actinomycetota</taxon>
        <taxon>Actinomycetes</taxon>
        <taxon>Mycobacteriales</taxon>
        <taxon>Corynebacteriaceae</taxon>
        <taxon>Corynebacterium</taxon>
    </lineage>
</organism>
<keyword evidence="4" id="KW-1185">Reference proteome</keyword>
<keyword evidence="2" id="KW-1133">Transmembrane helix</keyword>
<sequence>MLMAIIWGFVAASSLIIGALLGFARKWPNKLIGSVLALGGGALVASISFELAEEGIDIGGPAPVGIGLAVGALTYFTADRLVSQMGSSSNSGTSRRHGRAGSHNAIGAVDTLDAMGAMGADGSHGTDSAHGAQSESSTVSDPTGPVAPPHGRQKRGGGTSLAVGAFLDGIPEQAVLGLGLASGSGISAALLVAIFISNLPEAIGSSNDMHEAGVKRSSIFWLWIGVAAVCTLATFGGFMLADSVGGGMRSAIDGFAAGALLVMLVDSLIPEAREKAGNTAGLVTVMGFAVAAGLSLLA</sequence>
<comment type="caution">
    <text evidence="3">The sequence shown here is derived from an EMBL/GenBank/DDBJ whole genome shotgun (WGS) entry which is preliminary data.</text>
</comment>
<dbReference type="AlphaFoldDB" id="A0A0A2DGS4"/>
<keyword evidence="2" id="KW-0472">Membrane</keyword>
<feature type="transmembrane region" description="Helical" evidence="2">
    <location>
        <begin position="58"/>
        <end position="78"/>
    </location>
</feature>
<evidence type="ECO:0000313" key="3">
    <source>
        <dbReference type="EMBL" id="KGM18375.1"/>
    </source>
</evidence>
<feature type="transmembrane region" description="Helical" evidence="2">
    <location>
        <begin position="219"/>
        <end position="240"/>
    </location>
</feature>
<keyword evidence="2" id="KW-0812">Transmembrane</keyword>
<feature type="compositionally biased region" description="Polar residues" evidence="1">
    <location>
        <begin position="131"/>
        <end position="141"/>
    </location>
</feature>
<dbReference type="Proteomes" id="UP000030145">
    <property type="component" value="Unassembled WGS sequence"/>
</dbReference>
<gene>
    <name evidence="3" type="ORF">MA47_08185</name>
</gene>
<evidence type="ECO:0000256" key="1">
    <source>
        <dbReference type="SAM" id="MobiDB-lite"/>
    </source>
</evidence>
<proteinExistence type="predicted"/>
<evidence type="ECO:0000313" key="4">
    <source>
        <dbReference type="Proteomes" id="UP000030145"/>
    </source>
</evidence>
<name>A0A0A2DGS4_9CORY</name>
<evidence type="ECO:0008006" key="5">
    <source>
        <dbReference type="Google" id="ProtNLM"/>
    </source>
</evidence>
<accession>A0A0A2DGS4</accession>
<feature type="transmembrane region" description="Helical" evidence="2">
    <location>
        <begin position="31"/>
        <end position="52"/>
    </location>
</feature>
<feature type="transmembrane region" description="Helical" evidence="2">
    <location>
        <begin position="6"/>
        <end position="24"/>
    </location>
</feature>
<feature type="transmembrane region" description="Helical" evidence="2">
    <location>
        <begin position="175"/>
        <end position="199"/>
    </location>
</feature>